<keyword evidence="9 18" id="KW-0436">Ligase</keyword>
<feature type="domain" description="Mur ligase central" evidence="20">
    <location>
        <begin position="45"/>
        <end position="271"/>
    </location>
</feature>
<dbReference type="EC" id="6.3.2.12" evidence="6"/>
<evidence type="ECO:0000256" key="16">
    <source>
        <dbReference type="ARBA" id="ARBA00047493"/>
    </source>
</evidence>
<comment type="pathway">
    <text evidence="3">Cofactor biosynthesis; tetrahydrofolylpolyglutamate biosynthesis.</text>
</comment>
<dbReference type="GO" id="GO:0004326">
    <property type="term" value="F:tetrahydrofolylpolyglutamate synthase activity"/>
    <property type="evidence" value="ECO:0007669"/>
    <property type="project" value="UniProtKB-EC"/>
</dbReference>
<comment type="subunit">
    <text evidence="5">Monomer.</text>
</comment>
<dbReference type="EC" id="6.3.2.17" evidence="7"/>
<dbReference type="RefSeq" id="WP_061948575.1">
    <property type="nucleotide sequence ID" value="NZ_LTAO01000012.1"/>
</dbReference>
<evidence type="ECO:0000259" key="20">
    <source>
        <dbReference type="Pfam" id="PF08245"/>
    </source>
</evidence>
<evidence type="ECO:0000256" key="10">
    <source>
        <dbReference type="ARBA" id="ARBA00022723"/>
    </source>
</evidence>
<dbReference type="PANTHER" id="PTHR11136:SF0">
    <property type="entry name" value="DIHYDROFOLATE SYNTHETASE-RELATED"/>
    <property type="match status" value="1"/>
</dbReference>
<comment type="similarity">
    <text evidence="4 18">Belongs to the folylpolyglutamate synthase family.</text>
</comment>
<dbReference type="InterPro" id="IPR001645">
    <property type="entry name" value="Folylpolyglutamate_synth"/>
</dbReference>
<evidence type="ECO:0000256" key="5">
    <source>
        <dbReference type="ARBA" id="ARBA00011245"/>
    </source>
</evidence>
<dbReference type="GO" id="GO:0005737">
    <property type="term" value="C:cytoplasm"/>
    <property type="evidence" value="ECO:0007669"/>
    <property type="project" value="TreeGrafter"/>
</dbReference>
<dbReference type="FunFam" id="3.40.1190.10:FF:000004">
    <property type="entry name" value="Dihydrofolate synthase/folylpolyglutamate synthase"/>
    <property type="match status" value="1"/>
</dbReference>
<gene>
    <name evidence="21" type="ORF">AZF04_05900</name>
</gene>
<organism evidence="21 22">
    <name type="scientific">Alkalihalobacillus trypoxylicola</name>
    <dbReference type="NCBI Taxonomy" id="519424"/>
    <lineage>
        <taxon>Bacteria</taxon>
        <taxon>Bacillati</taxon>
        <taxon>Bacillota</taxon>
        <taxon>Bacilli</taxon>
        <taxon>Bacillales</taxon>
        <taxon>Bacillaceae</taxon>
        <taxon>Alkalihalobacillus</taxon>
    </lineage>
</organism>
<dbReference type="OrthoDB" id="9809356at2"/>
<dbReference type="Pfam" id="PF08245">
    <property type="entry name" value="Mur_ligase_M"/>
    <property type="match status" value="1"/>
</dbReference>
<proteinExistence type="inferred from homology"/>
<dbReference type="Gene3D" id="3.90.190.20">
    <property type="entry name" value="Mur ligase, C-terminal domain"/>
    <property type="match status" value="1"/>
</dbReference>
<dbReference type="SUPFAM" id="SSF53623">
    <property type="entry name" value="MurD-like peptide ligases, catalytic domain"/>
    <property type="match status" value="1"/>
</dbReference>
<dbReference type="Gene3D" id="3.40.1190.10">
    <property type="entry name" value="Mur-like, catalytic domain"/>
    <property type="match status" value="1"/>
</dbReference>
<evidence type="ECO:0000256" key="9">
    <source>
        <dbReference type="ARBA" id="ARBA00022598"/>
    </source>
</evidence>
<comment type="cofactor">
    <cofactor evidence="1">
        <name>Mg(2+)</name>
        <dbReference type="ChEBI" id="CHEBI:18420"/>
    </cofactor>
</comment>
<evidence type="ECO:0000256" key="17">
    <source>
        <dbReference type="ARBA" id="ARBA00049161"/>
    </source>
</evidence>
<evidence type="ECO:0000256" key="3">
    <source>
        <dbReference type="ARBA" id="ARBA00005150"/>
    </source>
</evidence>
<dbReference type="PANTHER" id="PTHR11136">
    <property type="entry name" value="FOLYLPOLYGLUTAMATE SYNTHASE-RELATED"/>
    <property type="match status" value="1"/>
</dbReference>
<evidence type="ECO:0000256" key="12">
    <source>
        <dbReference type="ARBA" id="ARBA00022840"/>
    </source>
</evidence>
<evidence type="ECO:0000256" key="18">
    <source>
        <dbReference type="PIRNR" id="PIRNR001563"/>
    </source>
</evidence>
<evidence type="ECO:0000313" key="22">
    <source>
        <dbReference type="Proteomes" id="UP000075806"/>
    </source>
</evidence>
<comment type="caution">
    <text evidence="21">The sequence shown here is derived from an EMBL/GenBank/DDBJ whole genome shotgun (WGS) entry which is preliminary data.</text>
</comment>
<dbReference type="InterPro" id="IPR036615">
    <property type="entry name" value="Mur_ligase_C_dom_sf"/>
</dbReference>
<sequence length="442" mass="50240">MKKSEEVIDWIHSLLSFGIKPGLKRMEWMLDTLGNPEKKSTFIHIAGTNGKGSTVSYLRNVLQSAGYSVGTFTSPYIECFEERISLNGHPISEEHLVQSAQLIRPLVEELAQTELGSPTEFEVITAIAFNYFAEMKPDIVLMEVGLGGRLDSTNVLTPIASVITSIGHDHMHILGDTLEKIAFEKAGIIKQDIPVISGVKQKQAQEIIRKVSKQKNAALFQIEEDYDYKKTKWNEQEQHFKFQSQFLTVDDAVLQMKGEHQIHNASVALMVLSLLHDKQLIKLEKSHYTVGIRKTSWIGRFEVLHSSAPFIVIDGAHNEEGLLALKETLVNQYPTRKYRFVFAVTKEKDVNRLLAPFSSIDLNILFTGFNFFRAADPEELYKKSDMTKKSWEADWHKAISSVIKELHADEMLVITGSLYFISDVRKAFKNGELSFKENKHYM</sequence>
<dbReference type="PROSITE" id="PS01011">
    <property type="entry name" value="FOLYLPOLYGLU_SYNT_1"/>
    <property type="match status" value="1"/>
</dbReference>
<evidence type="ECO:0000259" key="19">
    <source>
        <dbReference type="Pfam" id="PF02875"/>
    </source>
</evidence>
<protein>
    <recommendedName>
        <fullName evidence="8">Dihydrofolate synthase/folylpolyglutamate synthase</fullName>
        <ecNumber evidence="6">6.3.2.12</ecNumber>
        <ecNumber evidence="7">6.3.2.17</ecNumber>
    </recommendedName>
    <alternativeName>
        <fullName evidence="15">Tetrahydrofolylpolyglutamate synthase</fullName>
    </alternativeName>
</protein>
<evidence type="ECO:0000256" key="13">
    <source>
        <dbReference type="ARBA" id="ARBA00022842"/>
    </source>
</evidence>
<dbReference type="GO" id="GO:0008841">
    <property type="term" value="F:dihydrofolate synthase activity"/>
    <property type="evidence" value="ECO:0007669"/>
    <property type="project" value="UniProtKB-EC"/>
</dbReference>
<dbReference type="Proteomes" id="UP000075806">
    <property type="component" value="Unassembled WGS sequence"/>
</dbReference>
<dbReference type="Pfam" id="PF02875">
    <property type="entry name" value="Mur_ligase_C"/>
    <property type="match status" value="1"/>
</dbReference>
<name>A0A161PGF8_9BACI</name>
<dbReference type="InterPro" id="IPR004101">
    <property type="entry name" value="Mur_ligase_C"/>
</dbReference>
<dbReference type="NCBIfam" id="TIGR01499">
    <property type="entry name" value="folC"/>
    <property type="match status" value="1"/>
</dbReference>
<keyword evidence="14" id="KW-0289">Folate biosynthesis</keyword>
<dbReference type="SUPFAM" id="SSF53244">
    <property type="entry name" value="MurD-like peptide ligases, peptide-binding domain"/>
    <property type="match status" value="1"/>
</dbReference>
<evidence type="ECO:0000256" key="2">
    <source>
        <dbReference type="ARBA" id="ARBA00004799"/>
    </source>
</evidence>
<dbReference type="PROSITE" id="PS01012">
    <property type="entry name" value="FOLYLPOLYGLU_SYNT_2"/>
    <property type="match status" value="1"/>
</dbReference>
<comment type="catalytic activity">
    <reaction evidence="16">
        <text>(6S)-5,6,7,8-tetrahydrofolyl-(gamma-L-Glu)(n) + L-glutamate + ATP = (6S)-5,6,7,8-tetrahydrofolyl-(gamma-L-Glu)(n+1) + ADP + phosphate + H(+)</text>
        <dbReference type="Rhea" id="RHEA:10580"/>
        <dbReference type="Rhea" id="RHEA-COMP:14738"/>
        <dbReference type="Rhea" id="RHEA-COMP:14740"/>
        <dbReference type="ChEBI" id="CHEBI:15378"/>
        <dbReference type="ChEBI" id="CHEBI:29985"/>
        <dbReference type="ChEBI" id="CHEBI:30616"/>
        <dbReference type="ChEBI" id="CHEBI:43474"/>
        <dbReference type="ChEBI" id="CHEBI:141005"/>
        <dbReference type="ChEBI" id="CHEBI:456216"/>
        <dbReference type="EC" id="6.3.2.17"/>
    </reaction>
</comment>
<dbReference type="PIRSF" id="PIRSF001563">
    <property type="entry name" value="Folylpolyglu_synth"/>
    <property type="match status" value="1"/>
</dbReference>
<dbReference type="STRING" id="519424.AZF04_05900"/>
<evidence type="ECO:0000256" key="7">
    <source>
        <dbReference type="ARBA" id="ARBA00013025"/>
    </source>
</evidence>
<dbReference type="InterPro" id="IPR018109">
    <property type="entry name" value="Folylpolyglutamate_synth_CS"/>
</dbReference>
<dbReference type="AlphaFoldDB" id="A0A161PGF8"/>
<keyword evidence="11 18" id="KW-0547">Nucleotide-binding</keyword>
<comment type="catalytic activity">
    <reaction evidence="17">
        <text>7,8-dihydropteroate + L-glutamate + ATP = 7,8-dihydrofolate + ADP + phosphate + H(+)</text>
        <dbReference type="Rhea" id="RHEA:23584"/>
        <dbReference type="ChEBI" id="CHEBI:15378"/>
        <dbReference type="ChEBI" id="CHEBI:17839"/>
        <dbReference type="ChEBI" id="CHEBI:29985"/>
        <dbReference type="ChEBI" id="CHEBI:30616"/>
        <dbReference type="ChEBI" id="CHEBI:43474"/>
        <dbReference type="ChEBI" id="CHEBI:57451"/>
        <dbReference type="ChEBI" id="CHEBI:456216"/>
        <dbReference type="EC" id="6.3.2.12"/>
    </reaction>
</comment>
<evidence type="ECO:0000256" key="14">
    <source>
        <dbReference type="ARBA" id="ARBA00022909"/>
    </source>
</evidence>
<evidence type="ECO:0000256" key="4">
    <source>
        <dbReference type="ARBA" id="ARBA00008276"/>
    </source>
</evidence>
<dbReference type="GO" id="GO:0046872">
    <property type="term" value="F:metal ion binding"/>
    <property type="evidence" value="ECO:0007669"/>
    <property type="project" value="UniProtKB-KW"/>
</dbReference>
<dbReference type="InterPro" id="IPR036565">
    <property type="entry name" value="Mur-like_cat_sf"/>
</dbReference>
<dbReference type="GO" id="GO:0005524">
    <property type="term" value="F:ATP binding"/>
    <property type="evidence" value="ECO:0007669"/>
    <property type="project" value="UniProtKB-KW"/>
</dbReference>
<keyword evidence="10" id="KW-0479">Metal-binding</keyword>
<keyword evidence="22" id="KW-1185">Reference proteome</keyword>
<evidence type="ECO:0000256" key="6">
    <source>
        <dbReference type="ARBA" id="ARBA00013023"/>
    </source>
</evidence>
<dbReference type="EMBL" id="LTAO01000012">
    <property type="protein sequence ID" value="KYG32297.1"/>
    <property type="molecule type" value="Genomic_DNA"/>
</dbReference>
<evidence type="ECO:0000256" key="11">
    <source>
        <dbReference type="ARBA" id="ARBA00022741"/>
    </source>
</evidence>
<dbReference type="GO" id="GO:0046656">
    <property type="term" value="P:folic acid biosynthetic process"/>
    <property type="evidence" value="ECO:0007669"/>
    <property type="project" value="UniProtKB-KW"/>
</dbReference>
<evidence type="ECO:0000313" key="21">
    <source>
        <dbReference type="EMBL" id="KYG32297.1"/>
    </source>
</evidence>
<dbReference type="InterPro" id="IPR013221">
    <property type="entry name" value="Mur_ligase_cen"/>
</dbReference>
<accession>A0A161PGF8</accession>
<evidence type="ECO:0000256" key="1">
    <source>
        <dbReference type="ARBA" id="ARBA00001946"/>
    </source>
</evidence>
<keyword evidence="12 18" id="KW-0067">ATP-binding</keyword>
<comment type="pathway">
    <text evidence="2">Cofactor biosynthesis; tetrahydrofolate biosynthesis; 7,8-dihydrofolate from 2-amino-4-hydroxy-6-hydroxymethyl-7,8-dihydropteridine diphosphate and 4-aminobenzoate: step 2/2.</text>
</comment>
<feature type="domain" description="Mur ligase C-terminal" evidence="19">
    <location>
        <begin position="299"/>
        <end position="417"/>
    </location>
</feature>
<reference evidence="21" key="1">
    <citation type="submission" date="2016-02" db="EMBL/GenBank/DDBJ databases">
        <title>Genome sequence of Bacillus trypoxylicola KCTC 13244(T).</title>
        <authorList>
            <person name="Jeong H."/>
            <person name="Park S.-H."/>
            <person name="Choi S.-K."/>
        </authorList>
    </citation>
    <scope>NUCLEOTIDE SEQUENCE [LARGE SCALE GENOMIC DNA]</scope>
    <source>
        <strain evidence="21">KCTC 13244</strain>
    </source>
</reference>
<evidence type="ECO:0000256" key="15">
    <source>
        <dbReference type="ARBA" id="ARBA00030592"/>
    </source>
</evidence>
<evidence type="ECO:0000256" key="8">
    <source>
        <dbReference type="ARBA" id="ARBA00019357"/>
    </source>
</evidence>
<keyword evidence="13" id="KW-0460">Magnesium</keyword>